<accession>Q9PB88</accession>
<feature type="region of interest" description="Disordered" evidence="1">
    <location>
        <begin position="28"/>
        <end position="62"/>
    </location>
</feature>
<sequence length="62" mass="7164">MSSSQNKPSNISPSNISFLCIPIAETDTFPNNASRHDRQQHRYTTESQHRYSYKSMKKNTTT</sequence>
<dbReference type="EMBL" id="AE003849">
    <property type="protein sequence ID" value="AAF85055.1"/>
    <property type="molecule type" value="Genomic_DNA"/>
</dbReference>
<proteinExistence type="predicted"/>
<dbReference type="AlphaFoldDB" id="Q9PB88"/>
<dbReference type="Proteomes" id="UP000000812">
    <property type="component" value="Chromosome"/>
</dbReference>
<organism evidence="2 3">
    <name type="scientific">Xylella fastidiosa (strain 9a5c)</name>
    <dbReference type="NCBI Taxonomy" id="160492"/>
    <lineage>
        <taxon>Bacteria</taxon>
        <taxon>Pseudomonadati</taxon>
        <taxon>Pseudomonadota</taxon>
        <taxon>Gammaproteobacteria</taxon>
        <taxon>Lysobacterales</taxon>
        <taxon>Lysobacteraceae</taxon>
        <taxon>Xylella</taxon>
    </lineage>
</organism>
<dbReference type="HOGENOM" id="CLU_2903387_0_0_6"/>
<feature type="compositionally biased region" description="Basic residues" evidence="1">
    <location>
        <begin position="51"/>
        <end position="62"/>
    </location>
</feature>
<dbReference type="KEGG" id="xfa:XF_2256"/>
<name>Q9PB88_XYLFA</name>
<evidence type="ECO:0000313" key="3">
    <source>
        <dbReference type="Proteomes" id="UP000000812"/>
    </source>
</evidence>
<reference evidence="2 3" key="1">
    <citation type="journal article" date="2000" name="Nature">
        <title>The genome sequence of the plant pathogen Xylella fastidiosa.</title>
        <authorList>
            <person name="Simpson A.J."/>
            <person name="Reinach F.C."/>
            <person name="Arruda P."/>
            <person name="Abreu F.A."/>
            <person name="Acencio M."/>
            <person name="Alvarenga R."/>
            <person name="Alves L.M."/>
            <person name="Araya J.E."/>
            <person name="Baia G.S."/>
            <person name="Baptista C.S."/>
            <person name="Barros M.H."/>
            <person name="Bonaccorsi E.D."/>
            <person name="Bordin S."/>
            <person name="Bove J.M."/>
            <person name="Briones M.R."/>
            <person name="Bueno M.R."/>
            <person name="Camargo A.A."/>
            <person name="Camargo L.E."/>
            <person name="Carraro D.M."/>
            <person name="Carrer H."/>
            <person name="Colauto N.B."/>
            <person name="Colombo C."/>
            <person name="Costa F.F."/>
            <person name="Costa M.C."/>
            <person name="Costa-Neto C.M."/>
            <person name="Coutinho L.L."/>
            <person name="Cristofani M."/>
            <person name="Dias-Neto E."/>
            <person name="Docena C."/>
            <person name="El-Dorry H."/>
            <person name="Facincani A.P."/>
            <person name="Ferreira A.J."/>
            <person name="Ferreira V.C."/>
            <person name="Ferro J.A."/>
            <person name="Fraga J.S."/>
            <person name="Franca S.C."/>
            <person name="Franco M.C."/>
            <person name="Frohme M."/>
            <person name="Furlan L.R."/>
            <person name="Garnier M."/>
            <person name="Goldman G.H."/>
            <person name="Goldman M.H."/>
            <person name="Gomes S.L."/>
            <person name="Gruber A."/>
            <person name="Ho P.L."/>
            <person name="Hoheisel J.D."/>
            <person name="Junqueira M.L."/>
            <person name="Kemper E.L."/>
            <person name="Kitajima J.P."/>
            <person name="Krieger J.E."/>
            <person name="Kuramae E.E."/>
            <person name="Laigret F."/>
            <person name="Lambais M.R."/>
            <person name="Leite L.C."/>
            <person name="Lemos E.G."/>
            <person name="Lemos M.V."/>
            <person name="Lopes S.A."/>
            <person name="Lopes C.R."/>
            <person name="Machado J.A."/>
            <person name="Machado M.A."/>
            <person name="Madeira A.M."/>
            <person name="Madeira H.M."/>
            <person name="Marino C.L."/>
            <person name="Marques M.V."/>
            <person name="Martins E.A."/>
            <person name="Martins E.M."/>
            <person name="Matsukuma A.Y."/>
            <person name="Menck C.F."/>
            <person name="Miracca E.C."/>
            <person name="Miyaki C.Y."/>
            <person name="Monteriro-Vitorello C.B."/>
            <person name="Moon D.H."/>
            <person name="Nagai M.A."/>
            <person name="Nascimento A.L."/>
            <person name="Netto L.E."/>
            <person name="Nhani A.Jr."/>
            <person name="Nobrega F.G."/>
            <person name="Nunes L.R."/>
            <person name="Oliveira M.A."/>
            <person name="de Oliveira M.C."/>
            <person name="de Oliveira R.C."/>
            <person name="Palmieri D.A."/>
            <person name="Paris A."/>
            <person name="Peixoto B.R."/>
            <person name="Pereira G.A."/>
            <person name="Pereira H.A.Jr."/>
            <person name="Pesquero J.B."/>
            <person name="Quaggio R.B."/>
            <person name="Roberto P.G."/>
            <person name="Rodrigues V."/>
            <person name="de M Rosa A.J."/>
            <person name="de Rosa V.E.Jr."/>
            <person name="de Sa R.G."/>
            <person name="Santelli R.V."/>
            <person name="Sawasaki H.E."/>
            <person name="da Silva A.C."/>
            <person name="da Silva A.M."/>
            <person name="da Silva F.R."/>
            <person name="da Silva W.A.Jr."/>
            <person name="da Silveira J.F."/>
            <person name="Silvestri M.L."/>
            <person name="Siqueira W.J."/>
            <person name="de Souza A.A."/>
            <person name="de Souza A.P."/>
            <person name="Terenzi M.F."/>
            <person name="Truffi D."/>
            <person name="Tsai S.M."/>
            <person name="Tsuhako M.H."/>
            <person name="Vallada H."/>
            <person name="Van Sluys M.A."/>
            <person name="Verjovski-Almeida S."/>
            <person name="Vettore A.L."/>
            <person name="Zago M.A."/>
            <person name="Zatz M."/>
            <person name="Meidanis J."/>
            <person name="Setubal J.C."/>
        </authorList>
    </citation>
    <scope>NUCLEOTIDE SEQUENCE [LARGE SCALE GENOMIC DNA]</scope>
    <source>
        <strain evidence="2 3">9a5c</strain>
    </source>
</reference>
<protein>
    <submittedName>
        <fullName evidence="2">Uncharacterized protein</fullName>
    </submittedName>
</protein>
<dbReference type="STRING" id="160492.XF_2256"/>
<gene>
    <name evidence="2" type="ordered locus">XF_2256</name>
</gene>
<evidence type="ECO:0000256" key="1">
    <source>
        <dbReference type="SAM" id="MobiDB-lite"/>
    </source>
</evidence>
<dbReference type="PIR" id="F82579">
    <property type="entry name" value="F82579"/>
</dbReference>
<evidence type="ECO:0000313" key="2">
    <source>
        <dbReference type="EMBL" id="AAF85055.1"/>
    </source>
</evidence>